<proteinExistence type="predicted"/>
<evidence type="ECO:0000313" key="1">
    <source>
        <dbReference type="EMBL" id="AKN37403.1"/>
    </source>
</evidence>
<dbReference type="AlphaFoldDB" id="A0A0H3ZMB0"/>
<protein>
    <submittedName>
        <fullName evidence="1">Uncharacterized protein</fullName>
    </submittedName>
</protein>
<name>A0A0H3ZMB0_9VIBR</name>
<organism evidence="1">
    <name type="scientific">Vibrio tasmaniensis</name>
    <dbReference type="NCBI Taxonomy" id="212663"/>
    <lineage>
        <taxon>Bacteria</taxon>
        <taxon>Pseudomonadati</taxon>
        <taxon>Pseudomonadota</taxon>
        <taxon>Gammaproteobacteria</taxon>
        <taxon>Vibrionales</taxon>
        <taxon>Vibrionaceae</taxon>
        <taxon>Vibrio</taxon>
    </lineage>
</organism>
<dbReference type="EMBL" id="KP795534">
    <property type="protein sequence ID" value="AKN37403.1"/>
    <property type="molecule type" value="Genomic_DNA"/>
</dbReference>
<accession>A0A0H3ZMB0</accession>
<sequence>MWIVLFVIRQESNIDSVCYGVALSLRDDSGMKRNQDLQCVQNGYFPNNAIVSILNK</sequence>
<reference evidence="1" key="1">
    <citation type="journal article" date="2015" name="MBio">
        <title>Eco-Evolutionary Dynamics of Episomes among Ecologically Cohesive Bacterial Populations.</title>
        <authorList>
            <person name="Xue H."/>
            <person name="Cordero O.X."/>
            <person name="Camas F.M."/>
            <person name="Trimble W."/>
            <person name="Meyer F."/>
            <person name="Guglielmini J."/>
            <person name="Rocha E.P."/>
            <person name="Polz M.F."/>
        </authorList>
    </citation>
    <scope>NUCLEOTIDE SEQUENCE</scope>
    <source>
        <strain evidence="1">FF_3</strain>
    </source>
</reference>